<dbReference type="EMBL" id="RCNR01000040">
    <property type="protein sequence ID" value="MUH37444.1"/>
    <property type="molecule type" value="Genomic_DNA"/>
</dbReference>
<dbReference type="Gene3D" id="3.40.5.90">
    <property type="entry name" value="CDGSH iron-sulfur domain, mitoNEET-type"/>
    <property type="match status" value="1"/>
</dbReference>
<dbReference type="OrthoDB" id="214150at2"/>
<dbReference type="Pfam" id="PF08818">
    <property type="entry name" value="DUF1801"/>
    <property type="match status" value="1"/>
</dbReference>
<protein>
    <recommendedName>
        <fullName evidence="1">YdhG-like domain-containing protein</fullName>
    </recommendedName>
</protein>
<proteinExistence type="predicted"/>
<dbReference type="Proteomes" id="UP000540519">
    <property type="component" value="Unassembled WGS sequence"/>
</dbReference>
<dbReference type="InterPro" id="IPR014922">
    <property type="entry name" value="YdhG-like"/>
</dbReference>
<evidence type="ECO:0000313" key="3">
    <source>
        <dbReference type="Proteomes" id="UP000540519"/>
    </source>
</evidence>
<evidence type="ECO:0000259" key="1">
    <source>
        <dbReference type="Pfam" id="PF08818"/>
    </source>
</evidence>
<dbReference type="SUPFAM" id="SSF159888">
    <property type="entry name" value="YdhG-like"/>
    <property type="match status" value="1"/>
</dbReference>
<comment type="caution">
    <text evidence="2">The sequence shown here is derived from an EMBL/GenBank/DDBJ whole genome shotgun (WGS) entry which is preliminary data.</text>
</comment>
<organism evidence="2 3">
    <name type="scientific">Zobellia amurskyensis</name>
    <dbReference type="NCBI Taxonomy" id="248905"/>
    <lineage>
        <taxon>Bacteria</taxon>
        <taxon>Pseudomonadati</taxon>
        <taxon>Bacteroidota</taxon>
        <taxon>Flavobacteriia</taxon>
        <taxon>Flavobacteriales</taxon>
        <taxon>Flavobacteriaceae</taxon>
        <taxon>Zobellia</taxon>
    </lineage>
</organism>
<accession>A0A7X3D2P1</accession>
<dbReference type="PIRSF" id="PIRSF021308">
    <property type="entry name" value="UCP021308"/>
    <property type="match status" value="1"/>
</dbReference>
<dbReference type="InterPro" id="IPR016786">
    <property type="entry name" value="YdeI_bac"/>
</dbReference>
<keyword evidence="3" id="KW-1185">Reference proteome</keyword>
<dbReference type="RefSeq" id="WP_155600730.1">
    <property type="nucleotide sequence ID" value="NZ_RCNR01000040.1"/>
</dbReference>
<name>A0A7X3D2P1_9FLAO</name>
<sequence length="210" mass="24447">MNPKVDEFLNGVDQWQEELKRLRELILDCGVVEDFKWKHPCYTYKGKNIILIHGFKNYCALLFNKGVLLKDATQILIQQTENTLSARQIRFTSVAQIENQKTIIKQYILEAIEVEKLGLKVKVKKVTDFETPNELKQKFKENPEFKKAFKGLTPGRQKGYLLHFSKPKQSKTRISRIDKNKDRIFEGYGLNDCTCGLSKRMPNCDGSHNY</sequence>
<evidence type="ECO:0000313" key="2">
    <source>
        <dbReference type="EMBL" id="MUH37444.1"/>
    </source>
</evidence>
<dbReference type="Pfam" id="PF13376">
    <property type="entry name" value="OmdA"/>
    <property type="match status" value="1"/>
</dbReference>
<dbReference type="Gene3D" id="3.90.1150.200">
    <property type="match status" value="1"/>
</dbReference>
<dbReference type="AlphaFoldDB" id="A0A7X3D2P1"/>
<dbReference type="InterPro" id="IPR042216">
    <property type="entry name" value="MitoNEET_CISD"/>
</dbReference>
<gene>
    <name evidence="2" type="ORF">D9O36_16450</name>
</gene>
<reference evidence="2 3" key="1">
    <citation type="journal article" date="2019" name="Mar. Drugs">
        <title>Comparative Genomics and CAZyme Genome Repertoires of Marine Zobellia amurskyensis KMM 3526(T) and Zobellia laminariae KMM 3676(T).</title>
        <authorList>
            <person name="Chernysheva N."/>
            <person name="Bystritskaya E."/>
            <person name="Stenkova A."/>
            <person name="Golovkin I."/>
            <person name="Nedashkovskaya O."/>
            <person name="Isaeva M."/>
        </authorList>
    </citation>
    <scope>NUCLEOTIDE SEQUENCE [LARGE SCALE GENOMIC DNA]</scope>
    <source>
        <strain evidence="2 3">KMM 3526</strain>
    </source>
</reference>
<feature type="domain" description="YdhG-like" evidence="1">
    <location>
        <begin position="15"/>
        <end position="112"/>
    </location>
</feature>